<protein>
    <submittedName>
        <fullName evidence="8">Cytochrome b/b6 domain-containing protein</fullName>
    </submittedName>
</protein>
<evidence type="ECO:0000256" key="2">
    <source>
        <dbReference type="ARBA" id="ARBA00022475"/>
    </source>
</evidence>
<dbReference type="Proteomes" id="UP001171945">
    <property type="component" value="Unassembled WGS sequence"/>
</dbReference>
<keyword evidence="9" id="KW-1185">Reference proteome</keyword>
<dbReference type="InterPro" id="IPR016174">
    <property type="entry name" value="Di-haem_cyt_TM"/>
</dbReference>
<name>A0ABT7VS14_9GAMM</name>
<organism evidence="8 9">
    <name type="scientific">Candidatus Marithioploca araucensis</name>
    <dbReference type="NCBI Taxonomy" id="70273"/>
    <lineage>
        <taxon>Bacteria</taxon>
        <taxon>Pseudomonadati</taxon>
        <taxon>Pseudomonadota</taxon>
        <taxon>Gammaproteobacteria</taxon>
        <taxon>Thiotrichales</taxon>
        <taxon>Thiotrichaceae</taxon>
        <taxon>Candidatus Marithioploca</taxon>
    </lineage>
</organism>
<proteinExistence type="predicted"/>
<keyword evidence="2" id="KW-1003">Cell membrane</keyword>
<dbReference type="SUPFAM" id="SSF81342">
    <property type="entry name" value="Transmembrane di-heme cytochromes"/>
    <property type="match status" value="1"/>
</dbReference>
<dbReference type="PANTHER" id="PTHR30074">
    <property type="entry name" value="FORMATE DEHYDROGENASE, NITRATE-INDUCIBLE, CYTOCHROME B556 FDN SUBUNIT"/>
    <property type="match status" value="1"/>
</dbReference>
<feature type="transmembrane region" description="Helical" evidence="6">
    <location>
        <begin position="184"/>
        <end position="207"/>
    </location>
</feature>
<reference evidence="8" key="1">
    <citation type="submission" date="2023-06" db="EMBL/GenBank/DDBJ databases">
        <title>Uncultivated large filamentous bacteria from sulfidic sediments reveal new species and different genomic features in energy metabolism and defense.</title>
        <authorList>
            <person name="Fonseca A."/>
        </authorList>
    </citation>
    <scope>NUCLEOTIDE SEQUENCE</scope>
    <source>
        <strain evidence="8">HSG4</strain>
    </source>
</reference>
<keyword evidence="4 6" id="KW-1133">Transmembrane helix</keyword>
<evidence type="ECO:0000313" key="8">
    <source>
        <dbReference type="EMBL" id="MDM8561721.1"/>
    </source>
</evidence>
<comment type="subcellular location">
    <subcellularLocation>
        <location evidence="1">Cell membrane</location>
        <topology evidence="1">Multi-pass membrane protein</topology>
    </subcellularLocation>
</comment>
<accession>A0ABT7VS14</accession>
<evidence type="ECO:0000256" key="3">
    <source>
        <dbReference type="ARBA" id="ARBA00022692"/>
    </source>
</evidence>
<feature type="domain" description="Cytochrome b561 bacterial/Ni-hydrogenase" evidence="7">
    <location>
        <begin position="20"/>
        <end position="216"/>
    </location>
</feature>
<dbReference type="EMBL" id="JAUCGM010000001">
    <property type="protein sequence ID" value="MDM8561721.1"/>
    <property type="molecule type" value="Genomic_DNA"/>
</dbReference>
<evidence type="ECO:0000313" key="9">
    <source>
        <dbReference type="Proteomes" id="UP001171945"/>
    </source>
</evidence>
<feature type="transmembrane region" description="Helical" evidence="6">
    <location>
        <begin position="142"/>
        <end position="164"/>
    </location>
</feature>
<dbReference type="Gene3D" id="1.20.950.20">
    <property type="entry name" value="Transmembrane di-heme cytochromes, Chain C"/>
    <property type="match status" value="1"/>
</dbReference>
<evidence type="ECO:0000256" key="1">
    <source>
        <dbReference type="ARBA" id="ARBA00004651"/>
    </source>
</evidence>
<dbReference type="InterPro" id="IPR011577">
    <property type="entry name" value="Cyt_b561_bac/Ni-Hgenase"/>
</dbReference>
<dbReference type="PANTHER" id="PTHR30074:SF6">
    <property type="entry name" value="FORMATE DEHYDROGENASE GAMMA SUBUNIT"/>
    <property type="match status" value="1"/>
</dbReference>
<keyword evidence="3 6" id="KW-0812">Transmembrane</keyword>
<evidence type="ECO:0000256" key="5">
    <source>
        <dbReference type="ARBA" id="ARBA00023136"/>
    </source>
</evidence>
<evidence type="ECO:0000256" key="4">
    <source>
        <dbReference type="ARBA" id="ARBA00022989"/>
    </source>
</evidence>
<dbReference type="Pfam" id="PF01292">
    <property type="entry name" value="Ni_hydr_CYTB"/>
    <property type="match status" value="1"/>
</dbReference>
<evidence type="ECO:0000259" key="7">
    <source>
        <dbReference type="Pfam" id="PF01292"/>
    </source>
</evidence>
<comment type="caution">
    <text evidence="8">The sequence shown here is derived from an EMBL/GenBank/DDBJ whole genome shotgun (WGS) entry which is preliminary data.</text>
</comment>
<gene>
    <name evidence="8" type="ORF">QUF54_00025</name>
</gene>
<keyword evidence="5 6" id="KW-0472">Membrane</keyword>
<feature type="transmembrane region" description="Helical" evidence="6">
    <location>
        <begin position="21"/>
        <end position="46"/>
    </location>
</feature>
<evidence type="ECO:0000256" key="6">
    <source>
        <dbReference type="SAM" id="Phobius"/>
    </source>
</evidence>
<feature type="transmembrane region" description="Helical" evidence="6">
    <location>
        <begin position="66"/>
        <end position="88"/>
    </location>
</feature>
<dbReference type="InterPro" id="IPR051817">
    <property type="entry name" value="FDH_cytochrome_b556_subunit"/>
</dbReference>
<sequence length="243" mass="27592">MSDTNTPRMIQVREKKSVYMHWFNAGIRLLLLLTGFGIISGELVRVVPAFWPEFMQGLFGGNENLILTHSVLAMIWIGVFVLFILFNLTNIVLPFLKNVLVLTPSAAIRDVKSMVINLLQLFGLMKDVPIPPQGRYNGAQRLLGTMIIFCSLVLAFTGLYLFFGPQFLNFSENPLYGAIFRWSLVAHISSVFLVLTGIVAHIYFAIVEEPECMEAMKSGYIDVDFLKHHNKLWYDELKQEGKV</sequence>